<feature type="region of interest" description="Disordered" evidence="8">
    <location>
        <begin position="127"/>
        <end position="146"/>
    </location>
</feature>
<keyword evidence="6 7" id="KW-0342">GTP-binding</keyword>
<comment type="caution">
    <text evidence="7">Lacks conserved residue(s) required for the propagation of feature annotation.</text>
</comment>
<dbReference type="InterPro" id="IPR031167">
    <property type="entry name" value="G_OBG"/>
</dbReference>
<dbReference type="Gene3D" id="2.70.210.12">
    <property type="entry name" value="GTP1/OBG domain"/>
    <property type="match status" value="1"/>
</dbReference>
<dbReference type="PRINTS" id="PR00326">
    <property type="entry name" value="GTP1OBG"/>
</dbReference>
<feature type="binding site" evidence="7">
    <location>
        <begin position="207"/>
        <end position="210"/>
    </location>
    <ligand>
        <name>GTP</name>
        <dbReference type="ChEBI" id="CHEBI:37565"/>
    </ligand>
</feature>
<dbReference type="InterPro" id="IPR006074">
    <property type="entry name" value="GTP1-OBG_CS"/>
</dbReference>
<dbReference type="STRING" id="1801750.A3B85_01330"/>
<evidence type="ECO:0000256" key="1">
    <source>
        <dbReference type="ARBA" id="ARBA00007699"/>
    </source>
</evidence>
<dbReference type="PROSITE" id="PS51883">
    <property type="entry name" value="OBG"/>
    <property type="match status" value="1"/>
</dbReference>
<dbReference type="NCBIfam" id="NF008956">
    <property type="entry name" value="PRK12299.1"/>
    <property type="match status" value="1"/>
</dbReference>
<reference evidence="11 12" key="1">
    <citation type="journal article" date="2016" name="Nat. Commun.">
        <title>Thousands of microbial genomes shed light on interconnected biogeochemical processes in an aquifer system.</title>
        <authorList>
            <person name="Anantharaman K."/>
            <person name="Brown C.T."/>
            <person name="Hug L.A."/>
            <person name="Sharon I."/>
            <person name="Castelle C.J."/>
            <person name="Probst A.J."/>
            <person name="Thomas B.C."/>
            <person name="Singh A."/>
            <person name="Wilkins M.J."/>
            <person name="Karaoz U."/>
            <person name="Brodie E.L."/>
            <person name="Williams K.H."/>
            <person name="Hubbard S.S."/>
            <person name="Banfield J.F."/>
        </authorList>
    </citation>
    <scope>NUCLEOTIDE SEQUENCE [LARGE SCALE GENOMIC DNA]</scope>
</reference>
<keyword evidence="2 7" id="KW-0963">Cytoplasm</keyword>
<feature type="domain" description="OBG-type G" evidence="9">
    <location>
        <begin position="159"/>
        <end position="345"/>
    </location>
</feature>
<feature type="binding site" evidence="7">
    <location>
        <begin position="290"/>
        <end position="293"/>
    </location>
    <ligand>
        <name>GTP</name>
        <dbReference type="ChEBI" id="CHEBI:37565"/>
    </ligand>
</feature>
<evidence type="ECO:0000313" key="12">
    <source>
        <dbReference type="Proteomes" id="UP000178374"/>
    </source>
</evidence>
<evidence type="ECO:0000256" key="4">
    <source>
        <dbReference type="ARBA" id="ARBA00022801"/>
    </source>
</evidence>
<keyword evidence="4 7" id="KW-0378">Hydrolase</keyword>
<sequence>MAFIYEIKIYAEAGRGGDGVVRWRQEKFVPKGGPAGGDGGRGGNFCVIGVRDIHILSKYKAKKSFIAGRGENGGNKSLHGKNGDDFVLELPIGSIITNLGTDEKWQLMKEGEKFLLLRGGYGGFGNEHFKSSTNTTPKESREGQKGESGNFKIELELFADIGLIGLPNAGKTSLLNFLTNAQARVGDYAFTTLDPNLGDFFGYIIADIPGIIEGASEGKGLGVKFLRHIKRTKMLAHLVSFENLNPSNSLGTSGMLKTYKEVRKELAKYDKKLNLGEEGLSFKKEMIILTKADTVTDSKIITKQVKAFEKIKMLAPASKGGVFVISLFDDKMVKKFKDELMKIFKKT</sequence>
<evidence type="ECO:0000259" key="9">
    <source>
        <dbReference type="PROSITE" id="PS51710"/>
    </source>
</evidence>
<dbReference type="PANTHER" id="PTHR11702:SF31">
    <property type="entry name" value="MITOCHONDRIAL RIBOSOME-ASSOCIATED GTPASE 2"/>
    <property type="match status" value="1"/>
</dbReference>
<evidence type="ECO:0000256" key="2">
    <source>
        <dbReference type="ARBA" id="ARBA00022490"/>
    </source>
</evidence>
<evidence type="ECO:0000259" key="10">
    <source>
        <dbReference type="PROSITE" id="PS51883"/>
    </source>
</evidence>
<dbReference type="InterPro" id="IPR006073">
    <property type="entry name" value="GTP-bd"/>
</dbReference>
<comment type="subunit">
    <text evidence="7">Monomer.</text>
</comment>
<dbReference type="PIRSF" id="PIRSF002401">
    <property type="entry name" value="GTP_bd_Obg/CgtA"/>
    <property type="match status" value="1"/>
</dbReference>
<comment type="similarity">
    <text evidence="1 7">Belongs to the TRAFAC class OBG-HflX-like GTPase superfamily. OBG GTPase family.</text>
</comment>
<keyword evidence="5 7" id="KW-0460">Magnesium</keyword>
<dbReference type="CDD" id="cd01898">
    <property type="entry name" value="Obg"/>
    <property type="match status" value="1"/>
</dbReference>
<evidence type="ECO:0000313" key="11">
    <source>
        <dbReference type="EMBL" id="OGI77483.1"/>
    </source>
</evidence>
<comment type="caution">
    <text evidence="11">The sequence shown here is derived from an EMBL/GenBank/DDBJ whole genome shotgun (WGS) entry which is preliminary data.</text>
</comment>
<dbReference type="InterPro" id="IPR014100">
    <property type="entry name" value="GTP-bd_Obg/CgtA"/>
</dbReference>
<dbReference type="GO" id="GO:0000287">
    <property type="term" value="F:magnesium ion binding"/>
    <property type="evidence" value="ECO:0007669"/>
    <property type="project" value="InterPro"/>
</dbReference>
<dbReference type="GO" id="GO:0003924">
    <property type="term" value="F:GTPase activity"/>
    <property type="evidence" value="ECO:0007669"/>
    <property type="project" value="UniProtKB-UniRule"/>
</dbReference>
<protein>
    <recommendedName>
        <fullName evidence="7">GTPase Obg</fullName>
        <ecNumber evidence="7">3.6.5.-</ecNumber>
    </recommendedName>
    <alternativeName>
        <fullName evidence="7">GTP-binding protein Obg</fullName>
    </alternativeName>
</protein>
<comment type="function">
    <text evidence="7">An essential GTPase which binds GTP, GDP and possibly (p)ppGpp with moderate affinity, with high nucleotide exchange rates and a fairly low GTP hydrolysis rate. Plays a role in control of the cell cycle, stress response, ribosome biogenesis and in those bacteria that undergo differentiation, in morphogenesis control.</text>
</comment>
<evidence type="ECO:0000256" key="8">
    <source>
        <dbReference type="SAM" id="MobiDB-lite"/>
    </source>
</evidence>
<dbReference type="GO" id="GO:0005737">
    <property type="term" value="C:cytoplasm"/>
    <property type="evidence" value="ECO:0007669"/>
    <property type="project" value="UniProtKB-SubCell"/>
</dbReference>
<keyword evidence="3 7" id="KW-0547">Nucleotide-binding</keyword>
<evidence type="ECO:0000256" key="3">
    <source>
        <dbReference type="ARBA" id="ARBA00022741"/>
    </source>
</evidence>
<proteinExistence type="inferred from homology"/>
<dbReference type="Pfam" id="PF01926">
    <property type="entry name" value="MMR_HSR1"/>
    <property type="match status" value="1"/>
</dbReference>
<evidence type="ECO:0000256" key="7">
    <source>
        <dbReference type="HAMAP-Rule" id="MF_01454"/>
    </source>
</evidence>
<comment type="cofactor">
    <cofactor evidence="7">
        <name>Mg(2+)</name>
        <dbReference type="ChEBI" id="CHEBI:18420"/>
    </cofactor>
</comment>
<feature type="binding site" evidence="7">
    <location>
        <begin position="326"/>
        <end position="328"/>
    </location>
    <ligand>
        <name>GTP</name>
        <dbReference type="ChEBI" id="CHEBI:37565"/>
    </ligand>
</feature>
<comment type="subcellular location">
    <subcellularLocation>
        <location evidence="7">Cytoplasm</location>
    </subcellularLocation>
</comment>
<dbReference type="FunFam" id="2.70.210.12:FF:000001">
    <property type="entry name" value="GTPase Obg"/>
    <property type="match status" value="1"/>
</dbReference>
<feature type="binding site" evidence="7">
    <location>
        <begin position="190"/>
        <end position="194"/>
    </location>
    <ligand>
        <name>GTP</name>
        <dbReference type="ChEBI" id="CHEBI:37565"/>
    </ligand>
</feature>
<dbReference type="EMBL" id="MFUA01000007">
    <property type="protein sequence ID" value="OGI77483.1"/>
    <property type="molecule type" value="Genomic_DNA"/>
</dbReference>
<dbReference type="HAMAP" id="MF_01454">
    <property type="entry name" value="GTPase_Obg"/>
    <property type="match status" value="1"/>
</dbReference>
<dbReference type="InterPro" id="IPR036726">
    <property type="entry name" value="GTP1_OBG_dom_sf"/>
</dbReference>
<dbReference type="Proteomes" id="UP000178374">
    <property type="component" value="Unassembled WGS sequence"/>
</dbReference>
<dbReference type="InterPro" id="IPR045086">
    <property type="entry name" value="OBG_GTPase"/>
</dbReference>
<organism evidence="11 12">
    <name type="scientific">Candidatus Nomurabacteria bacterium RIFCSPHIGHO2_02_FULL_37_13</name>
    <dbReference type="NCBI Taxonomy" id="1801750"/>
    <lineage>
        <taxon>Bacteria</taxon>
        <taxon>Candidatus Nomuraibacteriota</taxon>
    </lineage>
</organism>
<dbReference type="EC" id="3.6.5.-" evidence="7"/>
<dbReference type="AlphaFoldDB" id="A0A1F6W6F0"/>
<feature type="binding site" evidence="7">
    <location>
        <position position="172"/>
    </location>
    <ligand>
        <name>Mg(2+)</name>
        <dbReference type="ChEBI" id="CHEBI:18420"/>
    </ligand>
</feature>
<dbReference type="PANTHER" id="PTHR11702">
    <property type="entry name" value="DEVELOPMENTALLY REGULATED GTP-BINDING PROTEIN-RELATED"/>
    <property type="match status" value="1"/>
</dbReference>
<accession>A0A1F6W6F0</accession>
<dbReference type="SUPFAM" id="SSF52540">
    <property type="entry name" value="P-loop containing nucleoside triphosphate hydrolases"/>
    <property type="match status" value="1"/>
</dbReference>
<dbReference type="Pfam" id="PF01018">
    <property type="entry name" value="GTP1_OBG"/>
    <property type="match status" value="1"/>
</dbReference>
<dbReference type="InterPro" id="IPR006169">
    <property type="entry name" value="GTP1_OBG_dom"/>
</dbReference>
<keyword evidence="7" id="KW-0479">Metal-binding</keyword>
<dbReference type="NCBIfam" id="TIGR02729">
    <property type="entry name" value="Obg_CgtA"/>
    <property type="match status" value="1"/>
</dbReference>
<dbReference type="PROSITE" id="PS51710">
    <property type="entry name" value="G_OBG"/>
    <property type="match status" value="1"/>
</dbReference>
<dbReference type="GO" id="GO:0042254">
    <property type="term" value="P:ribosome biogenesis"/>
    <property type="evidence" value="ECO:0007669"/>
    <property type="project" value="UniProtKB-UniRule"/>
</dbReference>
<evidence type="ECO:0000256" key="5">
    <source>
        <dbReference type="ARBA" id="ARBA00022842"/>
    </source>
</evidence>
<feature type="binding site" evidence="7">
    <location>
        <position position="192"/>
    </location>
    <ligand>
        <name>Mg(2+)</name>
        <dbReference type="ChEBI" id="CHEBI:18420"/>
    </ligand>
</feature>
<dbReference type="SUPFAM" id="SSF82051">
    <property type="entry name" value="Obg GTP-binding protein N-terminal domain"/>
    <property type="match status" value="1"/>
</dbReference>
<dbReference type="PROSITE" id="PS00905">
    <property type="entry name" value="GTP1_OBG"/>
    <property type="match status" value="1"/>
</dbReference>
<dbReference type="GO" id="GO:0005525">
    <property type="term" value="F:GTP binding"/>
    <property type="evidence" value="ECO:0007669"/>
    <property type="project" value="UniProtKB-UniRule"/>
</dbReference>
<name>A0A1F6W6F0_9BACT</name>
<evidence type="ECO:0000256" key="6">
    <source>
        <dbReference type="ARBA" id="ARBA00023134"/>
    </source>
</evidence>
<dbReference type="Gene3D" id="3.40.50.300">
    <property type="entry name" value="P-loop containing nucleotide triphosphate hydrolases"/>
    <property type="match status" value="1"/>
</dbReference>
<feature type="domain" description="Obg" evidence="10">
    <location>
        <begin position="1"/>
        <end position="158"/>
    </location>
</feature>
<dbReference type="InterPro" id="IPR027417">
    <property type="entry name" value="P-loop_NTPase"/>
</dbReference>
<gene>
    <name evidence="7" type="primary">obg</name>
    <name evidence="11" type="ORF">A3B85_01330</name>
</gene>